<evidence type="ECO:0000313" key="1">
    <source>
        <dbReference type="EMBL" id="PYE53739.1"/>
    </source>
</evidence>
<evidence type="ECO:0000313" key="2">
    <source>
        <dbReference type="Proteomes" id="UP000247584"/>
    </source>
</evidence>
<accession>A0ABX5PHP8</accession>
<reference evidence="1 2" key="1">
    <citation type="submission" date="2018-06" db="EMBL/GenBank/DDBJ databases">
        <title>Genomic Encyclopedia of Type Strains, Phase III (KMG-III): the genomes of soil and plant-associated and newly described type strains.</title>
        <authorList>
            <person name="Whitman W."/>
        </authorList>
    </citation>
    <scope>NUCLEOTIDE SEQUENCE [LARGE SCALE GENOMIC DNA]</scope>
    <source>
        <strain evidence="1 2">JC5</strain>
    </source>
</reference>
<organism evidence="1 2">
    <name type="scientific">Shewanella chilikensis</name>
    <dbReference type="NCBI Taxonomy" id="558541"/>
    <lineage>
        <taxon>Bacteria</taxon>
        <taxon>Pseudomonadati</taxon>
        <taxon>Pseudomonadota</taxon>
        <taxon>Gammaproteobacteria</taxon>
        <taxon>Alteromonadales</taxon>
        <taxon>Shewanellaceae</taxon>
        <taxon>Shewanella</taxon>
    </lineage>
</organism>
<proteinExistence type="predicted"/>
<sequence length="32" mass="3750">MDKNSILNEIKLIEKNTVLNCQVSIKNFCLKR</sequence>
<keyword evidence="2" id="KW-1185">Reference proteome</keyword>
<gene>
    <name evidence="1" type="ORF">C8J23_15620</name>
</gene>
<dbReference type="Proteomes" id="UP000247584">
    <property type="component" value="Unassembled WGS sequence"/>
</dbReference>
<dbReference type="EMBL" id="QJSY01000056">
    <property type="protein sequence ID" value="PYE53739.1"/>
    <property type="molecule type" value="Genomic_DNA"/>
</dbReference>
<comment type="caution">
    <text evidence="1">The sequence shown here is derived from an EMBL/GenBank/DDBJ whole genome shotgun (WGS) entry which is preliminary data.</text>
</comment>
<name>A0ABX5PHP8_9GAMM</name>
<protein>
    <submittedName>
        <fullName evidence="1">Uncharacterized protein</fullName>
    </submittedName>
</protein>